<accession>A0ABR2E850</accession>
<dbReference type="Proteomes" id="UP001472677">
    <property type="component" value="Unassembled WGS sequence"/>
</dbReference>
<dbReference type="EMBL" id="JBBPBM010000020">
    <property type="protein sequence ID" value="KAK8552683.1"/>
    <property type="molecule type" value="Genomic_DNA"/>
</dbReference>
<dbReference type="SUPFAM" id="SSF52058">
    <property type="entry name" value="L domain-like"/>
    <property type="match status" value="1"/>
</dbReference>
<reference evidence="2 3" key="1">
    <citation type="journal article" date="2024" name="G3 (Bethesda)">
        <title>Genome assembly of Hibiscus sabdariffa L. provides insights into metabolisms of medicinal natural products.</title>
        <authorList>
            <person name="Kim T."/>
        </authorList>
    </citation>
    <scope>NUCLEOTIDE SEQUENCE [LARGE SCALE GENOMIC DNA]</scope>
    <source>
        <strain evidence="2">TK-2024</strain>
        <tissue evidence="2">Old leaves</tissue>
    </source>
</reference>
<evidence type="ECO:0000313" key="2">
    <source>
        <dbReference type="EMBL" id="KAK8552683.1"/>
    </source>
</evidence>
<keyword evidence="3" id="KW-1185">Reference proteome</keyword>
<keyword evidence="1" id="KW-0611">Plant defense</keyword>
<dbReference type="Gene3D" id="3.80.10.10">
    <property type="entry name" value="Ribonuclease Inhibitor"/>
    <property type="match status" value="2"/>
</dbReference>
<organism evidence="2 3">
    <name type="scientific">Hibiscus sabdariffa</name>
    <name type="common">roselle</name>
    <dbReference type="NCBI Taxonomy" id="183260"/>
    <lineage>
        <taxon>Eukaryota</taxon>
        <taxon>Viridiplantae</taxon>
        <taxon>Streptophyta</taxon>
        <taxon>Embryophyta</taxon>
        <taxon>Tracheophyta</taxon>
        <taxon>Spermatophyta</taxon>
        <taxon>Magnoliopsida</taxon>
        <taxon>eudicotyledons</taxon>
        <taxon>Gunneridae</taxon>
        <taxon>Pentapetalae</taxon>
        <taxon>rosids</taxon>
        <taxon>malvids</taxon>
        <taxon>Malvales</taxon>
        <taxon>Malvaceae</taxon>
        <taxon>Malvoideae</taxon>
        <taxon>Hibiscus</taxon>
    </lineage>
</organism>
<evidence type="ECO:0000313" key="3">
    <source>
        <dbReference type="Proteomes" id="UP001472677"/>
    </source>
</evidence>
<dbReference type="InterPro" id="IPR032675">
    <property type="entry name" value="LRR_dom_sf"/>
</dbReference>
<sequence>MGIDIGGQMEELQQMDTLCSLEHLRIKHCERLEKLSATMYNLTSLRELEMVKCPKSVSFSHDYLPPTLKGLVVKDCENLQCSLDEDGININRRSLLSRLIIERCRSLASLSSTGELPVKLQHMKIWSCRKTVYLSSSGQLPVGLKHLRIDLCQMLESIADSVHNNTCLEFIFIGRCEKIQCLPDGLDKLSHLQQIRIECSRNLVLISGLRPTGLRLMHLSWCRKLQALPNDFHCLACLQELEISNCPRLGHFPEEGFPTNLASLTISKPEILGLIHWGFHKLTSLRRLTINGGY</sequence>
<dbReference type="PANTHER" id="PTHR36766:SF51">
    <property type="entry name" value="DISEASE RESISTANCE RPP13-LIKE PROTEIN 1"/>
    <property type="match status" value="1"/>
</dbReference>
<comment type="caution">
    <text evidence="2">The sequence shown here is derived from an EMBL/GenBank/DDBJ whole genome shotgun (WGS) entry which is preliminary data.</text>
</comment>
<dbReference type="PANTHER" id="PTHR36766">
    <property type="entry name" value="PLANT BROAD-SPECTRUM MILDEW RESISTANCE PROTEIN RPW8"/>
    <property type="match status" value="1"/>
</dbReference>
<proteinExistence type="predicted"/>
<protein>
    <submittedName>
        <fullName evidence="2">Uncharacterized protein</fullName>
    </submittedName>
</protein>
<name>A0ABR2E850_9ROSI</name>
<evidence type="ECO:0000256" key="1">
    <source>
        <dbReference type="ARBA" id="ARBA00022821"/>
    </source>
</evidence>
<gene>
    <name evidence="2" type="ORF">V6N12_041264</name>
</gene>